<dbReference type="GO" id="GO:0052907">
    <property type="term" value="F:23S rRNA (adenine(1618)-N(6))-methyltransferase activity"/>
    <property type="evidence" value="ECO:0007669"/>
    <property type="project" value="UniProtKB-EC"/>
</dbReference>
<evidence type="ECO:0000256" key="2">
    <source>
        <dbReference type="ARBA" id="ARBA00022552"/>
    </source>
</evidence>
<feature type="compositionally biased region" description="Low complexity" evidence="7">
    <location>
        <begin position="27"/>
        <end position="38"/>
    </location>
</feature>
<dbReference type="InterPro" id="IPR029063">
    <property type="entry name" value="SAM-dependent_MTases_sf"/>
</dbReference>
<evidence type="ECO:0000313" key="9">
    <source>
        <dbReference type="Proteomes" id="UP000243063"/>
    </source>
</evidence>
<dbReference type="GO" id="GO:0005737">
    <property type="term" value="C:cytoplasm"/>
    <property type="evidence" value="ECO:0007669"/>
    <property type="project" value="UniProtKB-SubCell"/>
</dbReference>
<evidence type="ECO:0000256" key="6">
    <source>
        <dbReference type="HAMAP-Rule" id="MF_01848"/>
    </source>
</evidence>
<reference evidence="9" key="1">
    <citation type="submission" date="2016-10" db="EMBL/GenBank/DDBJ databases">
        <authorList>
            <person name="Varghese N."/>
            <person name="Submissions S."/>
        </authorList>
    </citation>
    <scope>NUCLEOTIDE SEQUENCE [LARGE SCALE GENOMIC DNA]</scope>
    <source>
        <strain evidence="9">CCTCC 2012022</strain>
    </source>
</reference>
<keyword evidence="5 6" id="KW-0949">S-adenosyl-L-methionine</keyword>
<dbReference type="AlphaFoldDB" id="A0A1H2E9J9"/>
<organism evidence="8 9">
    <name type="scientific">Geopseudomonas guangdongensis</name>
    <dbReference type="NCBI Taxonomy" id="1245526"/>
    <lineage>
        <taxon>Bacteria</taxon>
        <taxon>Pseudomonadati</taxon>
        <taxon>Pseudomonadota</taxon>
        <taxon>Gammaproteobacteria</taxon>
        <taxon>Pseudomonadales</taxon>
        <taxon>Pseudomonadaceae</taxon>
        <taxon>Geopseudomonas</taxon>
    </lineage>
</organism>
<dbReference type="CDD" id="cd02440">
    <property type="entry name" value="AdoMet_MTases"/>
    <property type="match status" value="1"/>
</dbReference>
<evidence type="ECO:0000256" key="3">
    <source>
        <dbReference type="ARBA" id="ARBA00022603"/>
    </source>
</evidence>
<gene>
    <name evidence="6" type="primary">rlmF</name>
    <name evidence="8" type="ORF">SAMN05216580_0415</name>
</gene>
<comment type="similarity">
    <text evidence="6">Belongs to the methyltransferase superfamily. METTL16/RlmF family.</text>
</comment>
<keyword evidence="1 6" id="KW-0963">Cytoplasm</keyword>
<accession>A0A1H2E9J9</accession>
<evidence type="ECO:0000256" key="4">
    <source>
        <dbReference type="ARBA" id="ARBA00022679"/>
    </source>
</evidence>
<dbReference type="InterPro" id="IPR016909">
    <property type="entry name" value="rRNA_lsu_MeTfrase_F"/>
</dbReference>
<keyword evidence="4 6" id="KW-0808">Transferase</keyword>
<proteinExistence type="inferred from homology"/>
<evidence type="ECO:0000256" key="1">
    <source>
        <dbReference type="ARBA" id="ARBA00022490"/>
    </source>
</evidence>
<feature type="region of interest" description="Disordered" evidence="7">
    <location>
        <begin position="1"/>
        <end position="55"/>
    </location>
</feature>
<dbReference type="PIRSF" id="PIRSF029038">
    <property type="entry name" value="Mtase_YbiN_prd"/>
    <property type="match status" value="1"/>
</dbReference>
<dbReference type="Pfam" id="PF05971">
    <property type="entry name" value="Methyltransf_10"/>
    <property type="match status" value="1"/>
</dbReference>
<dbReference type="HAMAP" id="MF_01848">
    <property type="entry name" value="23SrRNA_methyltr_F"/>
    <property type="match status" value="1"/>
</dbReference>
<evidence type="ECO:0000313" key="8">
    <source>
        <dbReference type="EMBL" id="SDT91724.1"/>
    </source>
</evidence>
<name>A0A1H2E9J9_9GAMM</name>
<sequence length="360" mass="39204">MPAFAADLRFPMSQPPQRPARPRPGARKPAATPRAAQPAPAPRPPAAKGELHPRNRHQGRYDFPALIKGCPELAAFVIRNPYGKESIDFADPAAVRVFNRALLKQFYGIAHWDIPPGYLCPPVPGRADYIHALADLLAEDCGGAIPRGAHVRVLDVGSGANCIYPLIGQREYGWHFLGSDIDSTALAAARTIVQANRLGHAIELRQQHDARHIFHGLLQAGERFALSLCNPPFHASAAEASAGSRRKWKNLGKLDPQRKLPALNFGGQSNELWCQGGEIAFVRRMIEESRAAAAQVLWFTCLVSKAGNLPLVEQALRQCGAQATRTVAMSQGQKQSRFVAWSFHDAAARAVWLAAERPAG</sequence>
<evidence type="ECO:0000256" key="5">
    <source>
        <dbReference type="ARBA" id="ARBA00022691"/>
    </source>
</evidence>
<dbReference type="STRING" id="1245526.SAMN05216580_0415"/>
<protein>
    <recommendedName>
        <fullName evidence="6">Ribosomal RNA large subunit methyltransferase F</fullName>
        <ecNumber evidence="6">2.1.1.181</ecNumber>
    </recommendedName>
    <alternativeName>
        <fullName evidence="6">23S rRNA mA1618 methyltransferase</fullName>
    </alternativeName>
    <alternativeName>
        <fullName evidence="6">rRNA adenine N-6-methyltransferase</fullName>
    </alternativeName>
</protein>
<dbReference type="EMBL" id="LT629780">
    <property type="protein sequence ID" value="SDT91724.1"/>
    <property type="molecule type" value="Genomic_DNA"/>
</dbReference>
<keyword evidence="9" id="KW-1185">Reference proteome</keyword>
<dbReference type="InterPro" id="IPR010286">
    <property type="entry name" value="METTL16/RlmF"/>
</dbReference>
<comment type="subcellular location">
    <subcellularLocation>
        <location evidence="6">Cytoplasm</location>
    </subcellularLocation>
</comment>
<dbReference type="Gene3D" id="3.40.50.150">
    <property type="entry name" value="Vaccinia Virus protein VP39"/>
    <property type="match status" value="1"/>
</dbReference>
<dbReference type="Proteomes" id="UP000243063">
    <property type="component" value="Chromosome I"/>
</dbReference>
<comment type="function">
    <text evidence="6">Specifically methylates the adenine in position 1618 of 23S rRNA.</text>
</comment>
<dbReference type="EC" id="2.1.1.181" evidence="6"/>
<dbReference type="PANTHER" id="PTHR13393">
    <property type="entry name" value="SAM-DEPENDENT METHYLTRANSFERASE"/>
    <property type="match status" value="1"/>
</dbReference>
<dbReference type="SUPFAM" id="SSF53335">
    <property type="entry name" value="S-adenosyl-L-methionine-dependent methyltransferases"/>
    <property type="match status" value="1"/>
</dbReference>
<comment type="catalytic activity">
    <reaction evidence="6">
        <text>adenosine(1618) in 23S rRNA + S-adenosyl-L-methionine = N(6)-methyladenosine(1618) in 23S rRNA + S-adenosyl-L-homocysteine + H(+)</text>
        <dbReference type="Rhea" id="RHEA:16497"/>
        <dbReference type="Rhea" id="RHEA-COMP:10229"/>
        <dbReference type="Rhea" id="RHEA-COMP:10231"/>
        <dbReference type="ChEBI" id="CHEBI:15378"/>
        <dbReference type="ChEBI" id="CHEBI:57856"/>
        <dbReference type="ChEBI" id="CHEBI:59789"/>
        <dbReference type="ChEBI" id="CHEBI:74411"/>
        <dbReference type="ChEBI" id="CHEBI:74449"/>
        <dbReference type="EC" id="2.1.1.181"/>
    </reaction>
</comment>
<dbReference type="NCBIfam" id="NF008725">
    <property type="entry name" value="PRK11727.1"/>
    <property type="match status" value="1"/>
</dbReference>
<keyword evidence="3 6" id="KW-0489">Methyltransferase</keyword>
<keyword evidence="2 6" id="KW-0698">rRNA processing</keyword>
<dbReference type="PANTHER" id="PTHR13393:SF0">
    <property type="entry name" value="RNA N6-ADENOSINE-METHYLTRANSFERASE METTL16"/>
    <property type="match status" value="1"/>
</dbReference>
<dbReference type="GO" id="GO:0070475">
    <property type="term" value="P:rRNA base methylation"/>
    <property type="evidence" value="ECO:0007669"/>
    <property type="project" value="TreeGrafter"/>
</dbReference>
<evidence type="ECO:0000256" key="7">
    <source>
        <dbReference type="SAM" id="MobiDB-lite"/>
    </source>
</evidence>